<protein>
    <submittedName>
        <fullName evidence="1">Uncharacterized protein</fullName>
    </submittedName>
</protein>
<gene>
    <name evidence="1" type="ORF">Z043_107155</name>
</gene>
<proteinExistence type="predicted"/>
<dbReference type="AlphaFoldDB" id="A0A0P7VJB6"/>
<accession>A0A0P7VJB6</accession>
<comment type="caution">
    <text evidence="1">The sequence shown here is derived from an EMBL/GenBank/DDBJ whole genome shotgun (WGS) entry which is preliminary data.</text>
</comment>
<reference evidence="1 2" key="1">
    <citation type="submission" date="2015-08" db="EMBL/GenBank/DDBJ databases">
        <title>The genome of the Asian arowana (Scleropages formosus).</title>
        <authorList>
            <person name="Tan M.H."/>
            <person name="Gan H.M."/>
            <person name="Croft L.J."/>
            <person name="Austin C.M."/>
        </authorList>
    </citation>
    <scope>NUCLEOTIDE SEQUENCE [LARGE SCALE GENOMIC DNA]</scope>
    <source>
        <strain evidence="1">Aro1</strain>
    </source>
</reference>
<organism evidence="1 2">
    <name type="scientific">Scleropages formosus</name>
    <name type="common">Asian bonytongue</name>
    <name type="synonym">Osteoglossum formosum</name>
    <dbReference type="NCBI Taxonomy" id="113540"/>
    <lineage>
        <taxon>Eukaryota</taxon>
        <taxon>Metazoa</taxon>
        <taxon>Chordata</taxon>
        <taxon>Craniata</taxon>
        <taxon>Vertebrata</taxon>
        <taxon>Euteleostomi</taxon>
        <taxon>Actinopterygii</taxon>
        <taxon>Neopterygii</taxon>
        <taxon>Teleostei</taxon>
        <taxon>Osteoglossocephala</taxon>
        <taxon>Osteoglossomorpha</taxon>
        <taxon>Osteoglossiformes</taxon>
        <taxon>Osteoglossidae</taxon>
        <taxon>Scleropages</taxon>
    </lineage>
</organism>
<name>A0A0P7VJB6_SCLFO</name>
<evidence type="ECO:0000313" key="1">
    <source>
        <dbReference type="EMBL" id="KPP73739.1"/>
    </source>
</evidence>
<dbReference type="Proteomes" id="UP000034805">
    <property type="component" value="Unassembled WGS sequence"/>
</dbReference>
<dbReference type="EMBL" id="JARO02002039">
    <property type="protein sequence ID" value="KPP73739.1"/>
    <property type="molecule type" value="Genomic_DNA"/>
</dbReference>
<sequence>MKTPRADPIPICSFCLGSKETNRDRKPEELLSCADCGSSDWLYHPDFQRLELLPEAFLLSGQRDAAQAAFRLVHHRGFLQPTERRARTAIPALIAMKGCEV</sequence>
<evidence type="ECO:0000313" key="2">
    <source>
        <dbReference type="Proteomes" id="UP000034805"/>
    </source>
</evidence>